<accession>A0A163HIS1</accession>
<gene>
    <name evidence="1" type="ORF">ST47_g3495</name>
</gene>
<name>A0A163HIS1_DIDRA</name>
<keyword evidence="2" id="KW-1185">Reference proteome</keyword>
<evidence type="ECO:0000313" key="2">
    <source>
        <dbReference type="Proteomes" id="UP000076837"/>
    </source>
</evidence>
<dbReference type="AlphaFoldDB" id="A0A163HIS1"/>
<dbReference type="Proteomes" id="UP000076837">
    <property type="component" value="Unassembled WGS sequence"/>
</dbReference>
<organism evidence="1 2">
    <name type="scientific">Didymella rabiei</name>
    <name type="common">Chickpea ascochyta blight fungus</name>
    <name type="synonym">Mycosphaerella rabiei</name>
    <dbReference type="NCBI Taxonomy" id="5454"/>
    <lineage>
        <taxon>Eukaryota</taxon>
        <taxon>Fungi</taxon>
        <taxon>Dikarya</taxon>
        <taxon>Ascomycota</taxon>
        <taxon>Pezizomycotina</taxon>
        <taxon>Dothideomycetes</taxon>
        <taxon>Pleosporomycetidae</taxon>
        <taxon>Pleosporales</taxon>
        <taxon>Pleosporineae</taxon>
        <taxon>Didymellaceae</taxon>
        <taxon>Ascochyta</taxon>
    </lineage>
</organism>
<protein>
    <submittedName>
        <fullName evidence="1">Uncharacterized protein</fullName>
    </submittedName>
</protein>
<reference evidence="1 2" key="1">
    <citation type="journal article" date="2016" name="Sci. Rep.">
        <title>Draft genome sequencing and secretome analysis of fungal phytopathogen Ascochyta rabiei provides insight into the necrotrophic effector repertoire.</title>
        <authorList>
            <person name="Verma S."/>
            <person name="Gazara R.K."/>
            <person name="Nizam S."/>
            <person name="Parween S."/>
            <person name="Chattopadhyay D."/>
            <person name="Verma P.K."/>
        </authorList>
    </citation>
    <scope>NUCLEOTIDE SEQUENCE [LARGE SCALE GENOMIC DNA]</scope>
    <source>
        <strain evidence="1 2">ArDII</strain>
    </source>
</reference>
<evidence type="ECO:0000313" key="1">
    <source>
        <dbReference type="EMBL" id="KZM25309.1"/>
    </source>
</evidence>
<dbReference type="EMBL" id="JYNV01000129">
    <property type="protein sequence ID" value="KZM25309.1"/>
    <property type="molecule type" value="Genomic_DNA"/>
</dbReference>
<proteinExistence type="predicted"/>
<sequence>MLEIELRIDIAIATAPFNVISIEVDVDEPMAQFAILALPVCGLIRADNAQLVTMGDLATKTNVDSIWGSGLPVEAVAIAAELKKGRSRTRAFPNPPSKPLHKSLHNGYHHHFQFGPHQPVTPLLWTLRL</sequence>
<comment type="caution">
    <text evidence="1">The sequence shown here is derived from an EMBL/GenBank/DDBJ whole genome shotgun (WGS) entry which is preliminary data.</text>
</comment>